<dbReference type="GO" id="GO:0008270">
    <property type="term" value="F:zinc ion binding"/>
    <property type="evidence" value="ECO:0007669"/>
    <property type="project" value="UniProtKB-UniRule"/>
</dbReference>
<keyword evidence="3 7" id="KW-0479">Metal-binding</keyword>
<dbReference type="Gene3D" id="3.40.390.30">
    <property type="entry name" value="Metalloproteases ('zincins'), catalytic domain"/>
    <property type="match status" value="1"/>
</dbReference>
<evidence type="ECO:0000256" key="6">
    <source>
        <dbReference type="ARBA" id="ARBA00022833"/>
    </source>
</evidence>
<dbReference type="EC" id="3.1.-.-" evidence="7"/>
<keyword evidence="4 7" id="KW-0255">Endonuclease</keyword>
<keyword evidence="5 7" id="KW-0378">Hydrolase</keyword>
<reference evidence="8 9" key="1">
    <citation type="journal article" date="2012" name="Extremophiles">
        <title>Thermotomaculum hydrothermale gen. nov., sp. nov., a novel heterotrophic thermophile within the phylum Acidobacteria from a deep-sea hydrothermal vent chimney in the Southern Okinawa Trough.</title>
        <authorList>
            <person name="Izumi H."/>
            <person name="Nunoura T."/>
            <person name="Miyazaki M."/>
            <person name="Mino S."/>
            <person name="Toki T."/>
            <person name="Takai K."/>
            <person name="Sako Y."/>
            <person name="Sawabe T."/>
            <person name="Nakagawa S."/>
        </authorList>
    </citation>
    <scope>NUCLEOTIDE SEQUENCE [LARGE SCALE GENOMIC DNA]</scope>
    <source>
        <strain evidence="8 9">AC55</strain>
    </source>
</reference>
<dbReference type="PANTHER" id="PTHR46986">
    <property type="entry name" value="ENDORIBONUCLEASE YBEY, CHLOROPLASTIC"/>
    <property type="match status" value="1"/>
</dbReference>
<comment type="function">
    <text evidence="7">Single strand-specific metallo-endoribonuclease involved in late-stage 70S ribosome quality control and in maturation of the 3' terminus of the 16S rRNA.</text>
</comment>
<dbReference type="HAMAP" id="MF_00009">
    <property type="entry name" value="Endoribonucl_YbeY"/>
    <property type="match status" value="1"/>
</dbReference>
<dbReference type="InterPro" id="IPR023091">
    <property type="entry name" value="MetalPrtase_cat_dom_sf_prd"/>
</dbReference>
<comment type="cofactor">
    <cofactor evidence="7">
        <name>Zn(2+)</name>
        <dbReference type="ChEBI" id="CHEBI:29105"/>
    </cofactor>
    <text evidence="7">Binds 1 zinc ion.</text>
</comment>
<gene>
    <name evidence="7" type="primary">ybeY</name>
    <name evidence="8" type="ORF">TTHT_0811</name>
</gene>
<feature type="binding site" evidence="7">
    <location>
        <position position="114"/>
    </location>
    <ligand>
        <name>Zn(2+)</name>
        <dbReference type="ChEBI" id="CHEBI:29105"/>
        <note>catalytic</note>
    </ligand>
</feature>
<protein>
    <recommendedName>
        <fullName evidence="7">Endoribonuclease YbeY</fullName>
        <ecNumber evidence="7">3.1.-.-</ecNumber>
    </recommendedName>
</protein>
<comment type="subcellular location">
    <subcellularLocation>
        <location evidence="7">Cytoplasm</location>
    </subcellularLocation>
</comment>
<evidence type="ECO:0000256" key="4">
    <source>
        <dbReference type="ARBA" id="ARBA00022759"/>
    </source>
</evidence>
<keyword evidence="7" id="KW-0698">rRNA processing</keyword>
<accession>A0A7R6PNL5</accession>
<evidence type="ECO:0000256" key="7">
    <source>
        <dbReference type="HAMAP-Rule" id="MF_00009"/>
    </source>
</evidence>
<dbReference type="GO" id="GO:0005737">
    <property type="term" value="C:cytoplasm"/>
    <property type="evidence" value="ECO:0007669"/>
    <property type="project" value="UniProtKB-SubCell"/>
</dbReference>
<keyword evidence="9" id="KW-1185">Reference proteome</keyword>
<proteinExistence type="inferred from homology"/>
<sequence length="151" mass="17417">MSELDFSINTSDCKNIDEVISEFWESLKKEISHLLPDRFLIEVSIVSDEEIRRLNKDYRGKDYVTDVLSFEDGDTLPDGRVFLGSIAIACERAKKQAEEIGNSFEEELRFLFMHGVLHLLGFDHETDNGGMLNLQKVLKNKLKPFFTILEE</sequence>
<dbReference type="GO" id="GO:0006508">
    <property type="term" value="P:proteolysis"/>
    <property type="evidence" value="ECO:0007669"/>
    <property type="project" value="UniProtKB-KW"/>
</dbReference>
<dbReference type="InterPro" id="IPR020549">
    <property type="entry name" value="YbeY_CS"/>
</dbReference>
<dbReference type="EMBL" id="AP017470">
    <property type="protein sequence ID" value="BBB32376.1"/>
    <property type="molecule type" value="Genomic_DNA"/>
</dbReference>
<dbReference type="GO" id="GO:0004222">
    <property type="term" value="F:metalloendopeptidase activity"/>
    <property type="evidence" value="ECO:0007669"/>
    <property type="project" value="InterPro"/>
</dbReference>
<dbReference type="Pfam" id="PF02130">
    <property type="entry name" value="YbeY"/>
    <property type="match status" value="1"/>
</dbReference>
<comment type="similarity">
    <text evidence="1 7">Belongs to the endoribonuclease YbeY family.</text>
</comment>
<dbReference type="PROSITE" id="PS01306">
    <property type="entry name" value="UPF0054"/>
    <property type="match status" value="1"/>
</dbReference>
<keyword evidence="7" id="KW-0690">Ribosome biogenesis</keyword>
<dbReference type="GO" id="GO:0006364">
    <property type="term" value="P:rRNA processing"/>
    <property type="evidence" value="ECO:0007669"/>
    <property type="project" value="UniProtKB-UniRule"/>
</dbReference>
<evidence type="ECO:0000256" key="2">
    <source>
        <dbReference type="ARBA" id="ARBA00022722"/>
    </source>
</evidence>
<dbReference type="Proteomes" id="UP000595564">
    <property type="component" value="Chromosome"/>
</dbReference>
<evidence type="ECO:0000313" key="9">
    <source>
        <dbReference type="Proteomes" id="UP000595564"/>
    </source>
</evidence>
<evidence type="ECO:0000256" key="3">
    <source>
        <dbReference type="ARBA" id="ARBA00022723"/>
    </source>
</evidence>
<evidence type="ECO:0000256" key="1">
    <source>
        <dbReference type="ARBA" id="ARBA00010875"/>
    </source>
</evidence>
<organism evidence="8 9">
    <name type="scientific">Thermotomaculum hydrothermale</name>
    <dbReference type="NCBI Taxonomy" id="981385"/>
    <lineage>
        <taxon>Bacteria</taxon>
        <taxon>Pseudomonadati</taxon>
        <taxon>Acidobacteriota</taxon>
        <taxon>Holophagae</taxon>
        <taxon>Thermotomaculales</taxon>
        <taxon>Thermotomaculaceae</taxon>
        <taxon>Thermotomaculum</taxon>
    </lineage>
</organism>
<keyword evidence="8" id="KW-0645">Protease</keyword>
<keyword evidence="6 7" id="KW-0862">Zinc</keyword>
<feature type="binding site" evidence="7">
    <location>
        <position position="118"/>
    </location>
    <ligand>
        <name>Zn(2+)</name>
        <dbReference type="ChEBI" id="CHEBI:29105"/>
        <note>catalytic</note>
    </ligand>
</feature>
<feature type="binding site" evidence="7">
    <location>
        <position position="124"/>
    </location>
    <ligand>
        <name>Zn(2+)</name>
        <dbReference type="ChEBI" id="CHEBI:29105"/>
        <note>catalytic</note>
    </ligand>
</feature>
<evidence type="ECO:0000313" key="8">
    <source>
        <dbReference type="EMBL" id="BBB32376.1"/>
    </source>
</evidence>
<dbReference type="AlphaFoldDB" id="A0A7R6PNL5"/>
<name>A0A7R6PNL5_9BACT</name>
<dbReference type="RefSeq" id="WP_201328723.1">
    <property type="nucleotide sequence ID" value="NZ_AP017470.1"/>
</dbReference>
<keyword evidence="8" id="KW-0482">Metalloprotease</keyword>
<evidence type="ECO:0000256" key="5">
    <source>
        <dbReference type="ARBA" id="ARBA00022801"/>
    </source>
</evidence>
<dbReference type="GO" id="GO:0004521">
    <property type="term" value="F:RNA endonuclease activity"/>
    <property type="evidence" value="ECO:0007669"/>
    <property type="project" value="UniProtKB-UniRule"/>
</dbReference>
<dbReference type="PANTHER" id="PTHR46986:SF1">
    <property type="entry name" value="ENDORIBONUCLEASE YBEY, CHLOROPLASTIC"/>
    <property type="match status" value="1"/>
</dbReference>
<dbReference type="InterPro" id="IPR002036">
    <property type="entry name" value="YbeY"/>
</dbReference>
<dbReference type="SUPFAM" id="SSF55486">
    <property type="entry name" value="Metalloproteases ('zincins'), catalytic domain"/>
    <property type="match status" value="1"/>
</dbReference>
<keyword evidence="7" id="KW-0963">Cytoplasm</keyword>
<keyword evidence="2 7" id="KW-0540">Nuclease</keyword>
<dbReference type="NCBIfam" id="TIGR00043">
    <property type="entry name" value="rRNA maturation RNase YbeY"/>
    <property type="match status" value="1"/>
</dbReference>
<dbReference type="KEGG" id="thyd:TTHT_0811"/>